<keyword evidence="1" id="KW-0812">Transmembrane</keyword>
<gene>
    <name evidence="2" type="ORF">ATO7_16514</name>
</gene>
<evidence type="ECO:0000256" key="1">
    <source>
        <dbReference type="SAM" id="Phobius"/>
    </source>
</evidence>
<organism evidence="2 3">
    <name type="scientific">Oceanococcus atlanticus</name>
    <dbReference type="NCBI Taxonomy" id="1317117"/>
    <lineage>
        <taxon>Bacteria</taxon>
        <taxon>Pseudomonadati</taxon>
        <taxon>Pseudomonadota</taxon>
        <taxon>Gammaproteobacteria</taxon>
        <taxon>Chromatiales</taxon>
        <taxon>Oceanococcaceae</taxon>
        <taxon>Oceanococcus</taxon>
    </lineage>
</organism>
<feature type="transmembrane region" description="Helical" evidence="1">
    <location>
        <begin position="31"/>
        <end position="53"/>
    </location>
</feature>
<proteinExistence type="predicted"/>
<name>A0A1Y1S9S6_9GAMM</name>
<dbReference type="RefSeq" id="WP_206044971.1">
    <property type="nucleotide sequence ID" value="NZ_AQQV01000012.1"/>
</dbReference>
<dbReference type="Proteomes" id="UP000192342">
    <property type="component" value="Unassembled WGS sequence"/>
</dbReference>
<dbReference type="AlphaFoldDB" id="A0A1Y1S9S6"/>
<protein>
    <submittedName>
        <fullName evidence="2">Uncharacterized protein</fullName>
    </submittedName>
</protein>
<feature type="non-terminal residue" evidence="2">
    <location>
        <position position="1"/>
    </location>
</feature>
<keyword evidence="3" id="KW-1185">Reference proteome</keyword>
<reference evidence="2 3" key="1">
    <citation type="submission" date="2013-04" db="EMBL/GenBank/DDBJ databases">
        <title>Oceanococcus atlanticus 22II-S10r2 Genome Sequencing.</title>
        <authorList>
            <person name="Lai Q."/>
            <person name="Li G."/>
            <person name="Shao Z."/>
        </authorList>
    </citation>
    <scope>NUCLEOTIDE SEQUENCE [LARGE SCALE GENOMIC DNA]</scope>
    <source>
        <strain evidence="2 3">22II-S10r2</strain>
    </source>
</reference>
<evidence type="ECO:0000313" key="3">
    <source>
        <dbReference type="Proteomes" id="UP000192342"/>
    </source>
</evidence>
<accession>A0A1Y1S9S6</accession>
<evidence type="ECO:0000313" key="2">
    <source>
        <dbReference type="EMBL" id="ORE84866.1"/>
    </source>
</evidence>
<feature type="transmembrane region" description="Helical" evidence="1">
    <location>
        <begin position="73"/>
        <end position="94"/>
    </location>
</feature>
<sequence length="115" mass="12476">PPEGITIRCFKLSDDGHKGTVRMGEGEALVVVRYFLGYYLFTMLIALVIALAGGGAVMKTLSNGVLPVQGVGFWVASFGFCALLIFGLYVWLTWRSATKQELKLKIQRAVGAYAA</sequence>
<keyword evidence="1" id="KW-0472">Membrane</keyword>
<comment type="caution">
    <text evidence="2">The sequence shown here is derived from an EMBL/GenBank/DDBJ whole genome shotgun (WGS) entry which is preliminary data.</text>
</comment>
<keyword evidence="1" id="KW-1133">Transmembrane helix</keyword>
<dbReference type="EMBL" id="AQQV01000012">
    <property type="protein sequence ID" value="ORE84866.1"/>
    <property type="molecule type" value="Genomic_DNA"/>
</dbReference>